<dbReference type="Pfam" id="PF07542">
    <property type="entry name" value="ATP12"/>
    <property type="match status" value="1"/>
</dbReference>
<evidence type="ECO:0000313" key="6">
    <source>
        <dbReference type="EMBL" id="JAS42483.1"/>
    </source>
</evidence>
<evidence type="ECO:0000256" key="4">
    <source>
        <dbReference type="ARBA" id="ARBA00023128"/>
    </source>
</evidence>
<name>A0A1B6EXS4_9HEMI</name>
<dbReference type="InterPro" id="IPR011419">
    <property type="entry name" value="ATP12_ATP_synth-F1-assembly"/>
</dbReference>
<proteinExistence type="inferred from homology"/>
<dbReference type="SUPFAM" id="SSF160909">
    <property type="entry name" value="ATP12-like"/>
    <property type="match status" value="1"/>
</dbReference>
<organism evidence="6">
    <name type="scientific">Cuerna arida</name>
    <dbReference type="NCBI Taxonomy" id="1464854"/>
    <lineage>
        <taxon>Eukaryota</taxon>
        <taxon>Metazoa</taxon>
        <taxon>Ecdysozoa</taxon>
        <taxon>Arthropoda</taxon>
        <taxon>Hexapoda</taxon>
        <taxon>Insecta</taxon>
        <taxon>Pterygota</taxon>
        <taxon>Neoptera</taxon>
        <taxon>Paraneoptera</taxon>
        <taxon>Hemiptera</taxon>
        <taxon>Auchenorrhyncha</taxon>
        <taxon>Membracoidea</taxon>
        <taxon>Cicadellidae</taxon>
        <taxon>Cicadellinae</taxon>
        <taxon>Proconiini</taxon>
        <taxon>Cuerna</taxon>
    </lineage>
</organism>
<keyword evidence="3" id="KW-0809">Transit peptide</keyword>
<dbReference type="InterPro" id="IPR042272">
    <property type="entry name" value="ATP12_ATP_synth-F1-assembly_N"/>
</dbReference>
<dbReference type="Gene3D" id="3.30.2180.10">
    <property type="entry name" value="ATP12-like"/>
    <property type="match status" value="1"/>
</dbReference>
<dbReference type="Gene3D" id="1.10.3580.10">
    <property type="entry name" value="ATP12 ATPase"/>
    <property type="match status" value="1"/>
</dbReference>
<keyword evidence="5" id="KW-0143">Chaperone</keyword>
<keyword evidence="4" id="KW-0496">Mitochondrion</keyword>
<dbReference type="GO" id="GO:0033615">
    <property type="term" value="P:mitochondrial proton-transporting ATP synthase complex assembly"/>
    <property type="evidence" value="ECO:0007669"/>
    <property type="project" value="TreeGrafter"/>
</dbReference>
<dbReference type="EMBL" id="GECZ01027286">
    <property type="protein sequence ID" value="JAS42483.1"/>
    <property type="molecule type" value="Transcribed_RNA"/>
</dbReference>
<protein>
    <recommendedName>
        <fullName evidence="7">ATP synthase mitochondrial F1 complex assembly factor 2</fullName>
    </recommendedName>
</protein>
<gene>
    <name evidence="6" type="ORF">g.25937</name>
</gene>
<dbReference type="InterPro" id="IPR023335">
    <property type="entry name" value="ATP12_ortho_dom_sf"/>
</dbReference>
<dbReference type="GO" id="GO:0005739">
    <property type="term" value="C:mitochondrion"/>
    <property type="evidence" value="ECO:0007669"/>
    <property type="project" value="UniProtKB-SubCell"/>
</dbReference>
<evidence type="ECO:0008006" key="7">
    <source>
        <dbReference type="Google" id="ProtNLM"/>
    </source>
</evidence>
<sequence length="291" mass="33282">MKFYHILNSKVIFKLPKSLFELPYKSVIFNTNILTKPSCRNYSAPPKRFYRKVGILKSDGKYEITLDQRKLKTPKGSILKVDNEALALAVATEWDSQKEVIQRSNMHLTALSSTVIDNPNNNTKYDIVQQILSFLDTDTILFFSKEEDGLYQLQQKEWQPQIDWFCERYRVTLAATESIGIANVLPETKAHLQRHLLSYNFSAIHGFLFAVEALKSIILTSACVERRLNVSNAVLLSRLEEEYQCGHWGRVEWAHDLSQLDLQARVAAAVLFVHLNSASEQMVTKKKVASS</sequence>
<evidence type="ECO:0000256" key="5">
    <source>
        <dbReference type="ARBA" id="ARBA00023186"/>
    </source>
</evidence>
<dbReference type="AlphaFoldDB" id="A0A1B6EXS4"/>
<evidence type="ECO:0000256" key="3">
    <source>
        <dbReference type="ARBA" id="ARBA00022946"/>
    </source>
</evidence>
<reference evidence="6" key="1">
    <citation type="submission" date="2015-11" db="EMBL/GenBank/DDBJ databases">
        <title>De novo transcriptome assembly of four potential Pierce s Disease insect vectors from Arizona vineyards.</title>
        <authorList>
            <person name="Tassone E.E."/>
        </authorList>
    </citation>
    <scope>NUCLEOTIDE SEQUENCE</scope>
</reference>
<dbReference type="PANTHER" id="PTHR21013:SF10">
    <property type="entry name" value="ATP SYNTHASE MITOCHONDRIAL F1 COMPLEX ASSEMBLY FACTOR 2"/>
    <property type="match status" value="1"/>
</dbReference>
<comment type="similarity">
    <text evidence="2">Belongs to the ATP12 family.</text>
</comment>
<dbReference type="PANTHER" id="PTHR21013">
    <property type="entry name" value="ATP SYNTHASE MITOCHONDRIAL F1 COMPLEX ASSEMBLY FACTOR 2/ATP12 PROTEIN, MITOCHONDRIAL PRECURSOR"/>
    <property type="match status" value="1"/>
</dbReference>
<comment type="subcellular location">
    <subcellularLocation>
        <location evidence="1">Mitochondrion</location>
    </subcellularLocation>
</comment>
<evidence type="ECO:0000256" key="2">
    <source>
        <dbReference type="ARBA" id="ARBA00008231"/>
    </source>
</evidence>
<evidence type="ECO:0000256" key="1">
    <source>
        <dbReference type="ARBA" id="ARBA00004173"/>
    </source>
</evidence>
<accession>A0A1B6EXS4</accession>